<dbReference type="EMBL" id="CP001402">
    <property type="protein sequence ID" value="ACR41954.1"/>
    <property type="molecule type" value="Genomic_DNA"/>
</dbReference>
<dbReference type="GeneID" id="84061670"/>
<name>C4KH90_SACI6</name>
<dbReference type="RefSeq" id="WP_012735945.1">
    <property type="nucleotide sequence ID" value="NC_012726.1"/>
</dbReference>
<sequence>MVCEFLPVEYKKRLLEIATIDDLIAVGYTKKSAYLAKEKGVISDERCEKLVRVLGYRAKPVLIDALQDFARQLNYSISPY</sequence>
<evidence type="ECO:0000313" key="2">
    <source>
        <dbReference type="Proteomes" id="UP000001479"/>
    </source>
</evidence>
<accession>C4KH90</accession>
<evidence type="ECO:0000313" key="1">
    <source>
        <dbReference type="EMBL" id="ACR41954.1"/>
    </source>
</evidence>
<dbReference type="KEGG" id="sid:M164_1348"/>
<dbReference type="HOGENOM" id="CLU_173011_0_0_2"/>
<reference evidence="1 2" key="1">
    <citation type="journal article" date="2009" name="Proc. Natl. Acad. Sci. U.S.A.">
        <title>Biogeography of the Sulfolobus islandicus pan-genome.</title>
        <authorList>
            <person name="Reno M.L."/>
            <person name="Held N.L."/>
            <person name="Fields C.J."/>
            <person name="Burke P.V."/>
            <person name="Whitaker R.J."/>
        </authorList>
    </citation>
    <scope>NUCLEOTIDE SEQUENCE [LARGE SCALE GENOMIC DNA]</scope>
    <source>
        <strain evidence="2">M.16.4 / Kamchatka #3</strain>
    </source>
</reference>
<gene>
    <name evidence="1" type="ordered locus">M164_1348</name>
</gene>
<protein>
    <submittedName>
        <fullName evidence="1">Uncharacterized protein</fullName>
    </submittedName>
</protein>
<dbReference type="Proteomes" id="UP000001479">
    <property type="component" value="Chromosome"/>
</dbReference>
<proteinExistence type="predicted"/>
<dbReference type="AlphaFoldDB" id="C4KH90"/>
<organism evidence="1 2">
    <name type="scientific">Saccharolobus islandicus (strain M.16.4 / Kamchatka #3)</name>
    <name type="common">Sulfolobus islandicus</name>
    <dbReference type="NCBI Taxonomy" id="426118"/>
    <lineage>
        <taxon>Archaea</taxon>
        <taxon>Thermoproteota</taxon>
        <taxon>Thermoprotei</taxon>
        <taxon>Sulfolobales</taxon>
        <taxon>Sulfolobaceae</taxon>
        <taxon>Saccharolobus</taxon>
    </lineage>
</organism>